<keyword evidence="4" id="KW-1185">Reference proteome</keyword>
<feature type="domain" description="SH3b" evidence="2">
    <location>
        <begin position="41"/>
        <end position="90"/>
    </location>
</feature>
<proteinExistence type="predicted"/>
<dbReference type="Gene3D" id="2.30.30.40">
    <property type="entry name" value="SH3 Domains"/>
    <property type="match status" value="1"/>
</dbReference>
<dbReference type="InterPro" id="IPR003646">
    <property type="entry name" value="SH3-like_bac-type"/>
</dbReference>
<keyword evidence="1" id="KW-0732">Signal</keyword>
<dbReference type="AlphaFoldDB" id="A0A0F5FYS6"/>
<feature type="chain" id="PRO_5002487017" description="SH3b domain-containing protein" evidence="1">
    <location>
        <begin position="25"/>
        <end position="97"/>
    </location>
</feature>
<feature type="signal peptide" evidence="1">
    <location>
        <begin position="1"/>
        <end position="24"/>
    </location>
</feature>
<evidence type="ECO:0000313" key="3">
    <source>
        <dbReference type="EMBL" id="KKB13347.1"/>
    </source>
</evidence>
<dbReference type="Pfam" id="PF08239">
    <property type="entry name" value="SH3_3"/>
    <property type="match status" value="1"/>
</dbReference>
<dbReference type="RefSeq" id="WP_046107008.1">
    <property type="nucleotide sequence ID" value="NZ_JZEX01000039.1"/>
</dbReference>
<evidence type="ECO:0000259" key="2">
    <source>
        <dbReference type="Pfam" id="PF08239"/>
    </source>
</evidence>
<dbReference type="PATRIC" id="fig|443610.3.peg.2979"/>
<evidence type="ECO:0000313" key="4">
    <source>
        <dbReference type="Proteomes" id="UP000033632"/>
    </source>
</evidence>
<sequence>MSKTLLIRSFVVALAMSMACVAHAQVEMRPSADLAVATTMVNVRKGDGTNFPIVDVLHRGEQVEIVRCRGEFCLVRHEGPQGWVMHQYLQRLVVHPR</sequence>
<dbReference type="Proteomes" id="UP000033632">
    <property type="component" value="Unassembled WGS sequence"/>
</dbReference>
<organism evidence="3 4">
    <name type="scientific">Devosia geojensis</name>
    <dbReference type="NCBI Taxonomy" id="443610"/>
    <lineage>
        <taxon>Bacteria</taxon>
        <taxon>Pseudomonadati</taxon>
        <taxon>Pseudomonadota</taxon>
        <taxon>Alphaproteobacteria</taxon>
        <taxon>Hyphomicrobiales</taxon>
        <taxon>Devosiaceae</taxon>
        <taxon>Devosia</taxon>
    </lineage>
</organism>
<evidence type="ECO:0000256" key="1">
    <source>
        <dbReference type="SAM" id="SignalP"/>
    </source>
</evidence>
<name>A0A0F5FYS6_9HYPH</name>
<comment type="caution">
    <text evidence="3">The sequence shown here is derived from an EMBL/GenBank/DDBJ whole genome shotgun (WGS) entry which is preliminary data.</text>
</comment>
<reference evidence="3 4" key="1">
    <citation type="submission" date="2015-03" db="EMBL/GenBank/DDBJ databases">
        <authorList>
            <person name="Hassan Y.I."/>
            <person name="Lepp D."/>
            <person name="Li X.-Z."/>
            <person name="Zhou T."/>
        </authorList>
    </citation>
    <scope>NUCLEOTIDE SEQUENCE [LARGE SCALE GENOMIC DNA]</scope>
    <source>
        <strain evidence="3 4">BD-c194</strain>
    </source>
</reference>
<dbReference type="STRING" id="443610.VE25_02510"/>
<dbReference type="PROSITE" id="PS51257">
    <property type="entry name" value="PROKAR_LIPOPROTEIN"/>
    <property type="match status" value="1"/>
</dbReference>
<protein>
    <recommendedName>
        <fullName evidence="2">SH3b domain-containing protein</fullName>
    </recommendedName>
</protein>
<accession>A0A0F5FYS6</accession>
<dbReference type="EMBL" id="JZEX01000039">
    <property type="protein sequence ID" value="KKB13347.1"/>
    <property type="molecule type" value="Genomic_DNA"/>
</dbReference>
<gene>
    <name evidence="3" type="ORF">VE25_02510</name>
</gene>
<dbReference type="OrthoDB" id="8457065at2"/>